<keyword evidence="2" id="KW-1185">Reference proteome</keyword>
<comment type="caution">
    <text evidence="1">The sequence shown here is derived from an EMBL/GenBank/DDBJ whole genome shotgun (WGS) entry which is preliminary data.</text>
</comment>
<proteinExistence type="predicted"/>
<evidence type="ECO:0000313" key="2">
    <source>
        <dbReference type="Proteomes" id="UP001242480"/>
    </source>
</evidence>
<sequence length="263" mass="29078">MAETDGPAAVFRPLIGQYAWSVRRSHGSHFFIEFGAPRLEIRDPVEPTGPRMPEVDELVRRRRVSATGSWSLLVLDCDWRVEAGGRSLTHLEEDVRLVEAVFAQLDGQILVTVETSGVLSFDLGGRLSMDRSTEDWVGGEDDLWSLRNPDGSEISCTNAGQLVHSPARTGALGGAPLSAAMTIEEIDAILYRDWDPIGAEGLPADEYTQYATALWSMLHRNLVPGDLARYLGSIRVHHMRLPADPQRDTAAALQIHRRWTGRA</sequence>
<dbReference type="RefSeq" id="WP_307281083.1">
    <property type="nucleotide sequence ID" value="NZ_JAUSVX010000015.1"/>
</dbReference>
<name>A0ABU0JJ69_9HYPH</name>
<dbReference type="Proteomes" id="UP001242480">
    <property type="component" value="Unassembled WGS sequence"/>
</dbReference>
<gene>
    <name evidence="1" type="ORF">QO011_006211</name>
</gene>
<accession>A0ABU0JJ69</accession>
<protein>
    <submittedName>
        <fullName evidence="1">Uncharacterized protein</fullName>
    </submittedName>
</protein>
<dbReference type="EMBL" id="JAUSVX010000015">
    <property type="protein sequence ID" value="MDQ0473177.1"/>
    <property type="molecule type" value="Genomic_DNA"/>
</dbReference>
<organism evidence="1 2">
    <name type="scientific">Labrys wisconsinensis</name>
    <dbReference type="NCBI Taxonomy" id="425677"/>
    <lineage>
        <taxon>Bacteria</taxon>
        <taxon>Pseudomonadati</taxon>
        <taxon>Pseudomonadota</taxon>
        <taxon>Alphaproteobacteria</taxon>
        <taxon>Hyphomicrobiales</taxon>
        <taxon>Xanthobacteraceae</taxon>
        <taxon>Labrys</taxon>
    </lineage>
</organism>
<reference evidence="1 2" key="1">
    <citation type="submission" date="2023-07" db="EMBL/GenBank/DDBJ databases">
        <title>Genomic Encyclopedia of Type Strains, Phase IV (KMG-IV): sequencing the most valuable type-strain genomes for metagenomic binning, comparative biology and taxonomic classification.</title>
        <authorList>
            <person name="Goeker M."/>
        </authorList>
    </citation>
    <scope>NUCLEOTIDE SEQUENCE [LARGE SCALE GENOMIC DNA]</scope>
    <source>
        <strain evidence="1 2">DSM 19619</strain>
    </source>
</reference>
<evidence type="ECO:0000313" key="1">
    <source>
        <dbReference type="EMBL" id="MDQ0473177.1"/>
    </source>
</evidence>